<dbReference type="Gene3D" id="3.90.190.10">
    <property type="entry name" value="Protein tyrosine phosphatase superfamily"/>
    <property type="match status" value="3"/>
</dbReference>
<dbReference type="CDD" id="cd00047">
    <property type="entry name" value="PTPc"/>
    <property type="match status" value="1"/>
</dbReference>
<evidence type="ECO:0000313" key="10">
    <source>
        <dbReference type="Proteomes" id="UP001217089"/>
    </source>
</evidence>
<gene>
    <name evidence="9" type="ORF">KUTeg_017156</name>
</gene>
<feature type="domain" description="Tyrosine specific protein phosphatases" evidence="8">
    <location>
        <begin position="835"/>
        <end position="910"/>
    </location>
</feature>
<evidence type="ECO:0000256" key="6">
    <source>
        <dbReference type="SAM" id="Phobius"/>
    </source>
</evidence>
<dbReference type="SMART" id="SM00404">
    <property type="entry name" value="PTPc_motif"/>
    <property type="match status" value="2"/>
</dbReference>
<dbReference type="InterPro" id="IPR000387">
    <property type="entry name" value="Tyr_Pase_dom"/>
</dbReference>
<evidence type="ECO:0000256" key="3">
    <source>
        <dbReference type="ARBA" id="ARBA00022801"/>
    </source>
</evidence>
<evidence type="ECO:0000259" key="7">
    <source>
        <dbReference type="PROSITE" id="PS50055"/>
    </source>
</evidence>
<keyword evidence="3" id="KW-0378">Hydrolase</keyword>
<evidence type="ECO:0000256" key="4">
    <source>
        <dbReference type="ARBA" id="ARBA00022912"/>
    </source>
</evidence>
<dbReference type="InterPro" id="IPR050348">
    <property type="entry name" value="Protein-Tyr_Phosphatase"/>
</dbReference>
<dbReference type="PROSITE" id="PS50056">
    <property type="entry name" value="TYR_PHOSPHATASE_2"/>
    <property type="match status" value="2"/>
</dbReference>
<dbReference type="EC" id="3.1.3.48" evidence="2"/>
<evidence type="ECO:0000313" key="9">
    <source>
        <dbReference type="EMBL" id="KAJ8306611.1"/>
    </source>
</evidence>
<dbReference type="InterPro" id="IPR016130">
    <property type="entry name" value="Tyr_Pase_AS"/>
</dbReference>
<protein>
    <recommendedName>
        <fullName evidence="2">protein-tyrosine-phosphatase</fullName>
        <ecNumber evidence="2">3.1.3.48</ecNumber>
    </recommendedName>
</protein>
<evidence type="ECO:0000256" key="2">
    <source>
        <dbReference type="ARBA" id="ARBA00013064"/>
    </source>
</evidence>
<organism evidence="9 10">
    <name type="scientific">Tegillarca granosa</name>
    <name type="common">Malaysian cockle</name>
    <name type="synonym">Anadara granosa</name>
    <dbReference type="NCBI Taxonomy" id="220873"/>
    <lineage>
        <taxon>Eukaryota</taxon>
        <taxon>Metazoa</taxon>
        <taxon>Spiralia</taxon>
        <taxon>Lophotrochozoa</taxon>
        <taxon>Mollusca</taxon>
        <taxon>Bivalvia</taxon>
        <taxon>Autobranchia</taxon>
        <taxon>Pteriomorphia</taxon>
        <taxon>Arcoida</taxon>
        <taxon>Arcoidea</taxon>
        <taxon>Arcidae</taxon>
        <taxon>Tegillarca</taxon>
    </lineage>
</organism>
<feature type="domain" description="Tyrosine specific protein phosphatases" evidence="8">
    <location>
        <begin position="544"/>
        <end position="615"/>
    </location>
</feature>
<keyword evidence="10" id="KW-1185">Reference proteome</keyword>
<dbReference type="PROSITE" id="PS50055">
    <property type="entry name" value="TYR_PHOSPHATASE_PTP"/>
    <property type="match status" value="2"/>
</dbReference>
<feature type="compositionally biased region" description="Polar residues" evidence="5">
    <location>
        <begin position="227"/>
        <end position="241"/>
    </location>
</feature>
<dbReference type="PRINTS" id="PR00700">
    <property type="entry name" value="PRTYPHPHTASE"/>
</dbReference>
<proteinExistence type="inferred from homology"/>
<dbReference type="InterPro" id="IPR029021">
    <property type="entry name" value="Prot-tyrosine_phosphatase-like"/>
</dbReference>
<dbReference type="PANTHER" id="PTHR19134">
    <property type="entry name" value="RECEPTOR-TYPE TYROSINE-PROTEIN PHOSPHATASE"/>
    <property type="match status" value="1"/>
</dbReference>
<dbReference type="InterPro" id="IPR003595">
    <property type="entry name" value="Tyr_Pase_cat"/>
</dbReference>
<sequence length="942" mass="105075">MTTETTSVLPVQTTDMTKQSTTISSQQETDITTTDDGTTARIHSTTTEIFSTVQSSSVEESTTAQVTELETTITQSHPISTDSTDSYSSMNKVPNAMTSMALPTEKDSERFGPQMFDNSTVVFDNTTSVFMTTNRLNDTADNVTSVMVTMETSKMDNVTDIMVNTTGNVPDVTTTTLSMNFTIETGNTTHDLNQTVTEMDNVTSQTSGSTVAMNSSSTTVGIIATGSTTQQSTGDPMTGRNSGSMPPPPSAGGRQLNAALYIISTNMYCDVSYIPNITRSVSLVVLGGQQLNAALYIIVPICIVMFLIFLTLLGVFLFKRRGKKKYGAENGGPRSSVPLLAWSGTERSGAYMTADENDLGDIDGDQRFSSFHKDRPITKAIASLPKGLAFLCNVGLLDKSNHYCNKNEVIFLLKSVISHKYTDDNSRVILLDDNLYANQDATDYINAGYIDGYSKEKEYIAAQGPKNNTVEDFWKMVWQEKSSIIVMLTNLQEGNKIKCFQYWPNEDHNVLAGDIHCTEEDRKVSIYHYTAWPDHGLPDPFQILTFHRSVSNHQTSMEEPLIVHCSAGVGRTGVFIGFDILKKQGESTGYVGVLECVKNMRKKRPNMIQTLDQYIFLYVILLEHFACPDAVMNGTSIQYITAPSSAASYKSRVDKEYKALLTMKPKFVQEDYQASLRPENLGKNRDVNILAVDKYRPFLSSTSTQPGHTPYINAVVMPSCSRNDGFLVTQLPLKSTILDFWQMIFDYNSNIIVTLDKFEAEVEDSGIFWPAVGESMVIGSFTVTTVSCTEKENSVAEKLIKLSRKNALDEEEELVIKMLSVTDLDIKENKQQVPLTLISLYSNIQKWQCDNGQWPITVMCRDGASQCGLFCAAVNLIDKIDWYNEIDVFHTVRQLHIRRPEIFSTREQYEMCYQVAKAYMDVSDMYRNQRVEVPQSPKKTVE</sequence>
<comment type="caution">
    <text evidence="9">The sequence shown here is derived from an EMBL/GenBank/DDBJ whole genome shotgun (WGS) entry which is preliminary data.</text>
</comment>
<evidence type="ECO:0000256" key="1">
    <source>
        <dbReference type="ARBA" id="ARBA00009580"/>
    </source>
</evidence>
<keyword evidence="6" id="KW-0812">Transmembrane</keyword>
<dbReference type="EMBL" id="JARBDR010000813">
    <property type="protein sequence ID" value="KAJ8306611.1"/>
    <property type="molecule type" value="Genomic_DNA"/>
</dbReference>
<feature type="domain" description="Tyrosine-protein phosphatase" evidence="7">
    <location>
        <begin position="653"/>
        <end position="919"/>
    </location>
</feature>
<name>A0ABQ9ERQ3_TEGGR</name>
<dbReference type="PROSITE" id="PS00383">
    <property type="entry name" value="TYR_PHOSPHATASE_1"/>
    <property type="match status" value="1"/>
</dbReference>
<keyword evidence="6" id="KW-0472">Membrane</keyword>
<keyword evidence="6" id="KW-1133">Transmembrane helix</keyword>
<feature type="domain" description="Tyrosine-protein phosphatase" evidence="7">
    <location>
        <begin position="421"/>
        <end position="624"/>
    </location>
</feature>
<comment type="similarity">
    <text evidence="1">Belongs to the protein-tyrosine phosphatase family.</text>
</comment>
<dbReference type="Pfam" id="PF00102">
    <property type="entry name" value="Y_phosphatase"/>
    <property type="match status" value="3"/>
</dbReference>
<dbReference type="SUPFAM" id="SSF52799">
    <property type="entry name" value="(Phosphotyrosine protein) phosphatases II"/>
    <property type="match status" value="2"/>
</dbReference>
<dbReference type="Proteomes" id="UP001217089">
    <property type="component" value="Unassembled WGS sequence"/>
</dbReference>
<accession>A0ABQ9ERQ3</accession>
<feature type="compositionally biased region" description="Low complexity" evidence="5">
    <location>
        <begin position="17"/>
        <end position="39"/>
    </location>
</feature>
<evidence type="ECO:0000259" key="8">
    <source>
        <dbReference type="PROSITE" id="PS50056"/>
    </source>
</evidence>
<reference evidence="9 10" key="1">
    <citation type="submission" date="2022-12" db="EMBL/GenBank/DDBJ databases">
        <title>Chromosome-level genome of Tegillarca granosa.</title>
        <authorList>
            <person name="Kim J."/>
        </authorList>
    </citation>
    <scope>NUCLEOTIDE SEQUENCE [LARGE SCALE GENOMIC DNA]</scope>
    <source>
        <strain evidence="9">Teg-2019</strain>
        <tissue evidence="9">Adductor muscle</tissue>
    </source>
</reference>
<feature type="region of interest" description="Disordered" evidence="5">
    <location>
        <begin position="16"/>
        <end position="40"/>
    </location>
</feature>
<dbReference type="PANTHER" id="PTHR19134:SF562">
    <property type="entry name" value="PROTEIN-TYROSINE-PHOSPHATASE"/>
    <property type="match status" value="1"/>
</dbReference>
<dbReference type="SMART" id="SM00194">
    <property type="entry name" value="PTPc"/>
    <property type="match status" value="2"/>
</dbReference>
<evidence type="ECO:0000256" key="5">
    <source>
        <dbReference type="SAM" id="MobiDB-lite"/>
    </source>
</evidence>
<feature type="region of interest" description="Disordered" evidence="5">
    <location>
        <begin position="227"/>
        <end position="251"/>
    </location>
</feature>
<keyword evidence="4" id="KW-0904">Protein phosphatase</keyword>
<dbReference type="InterPro" id="IPR000242">
    <property type="entry name" value="PTP_cat"/>
</dbReference>
<feature type="transmembrane region" description="Helical" evidence="6">
    <location>
        <begin position="293"/>
        <end position="318"/>
    </location>
</feature>